<name>A0ABX9BG90_9BACL</name>
<evidence type="ECO:0000313" key="2">
    <source>
        <dbReference type="Proteomes" id="UP000248827"/>
    </source>
</evidence>
<dbReference type="Proteomes" id="UP000248827">
    <property type="component" value="Unassembled WGS sequence"/>
</dbReference>
<comment type="caution">
    <text evidence="1">The sequence shown here is derived from an EMBL/GenBank/DDBJ whole genome shotgun (WGS) entry which is preliminary data.</text>
</comment>
<dbReference type="EMBL" id="QLLI01000012">
    <property type="protein sequence ID" value="RAI91322.1"/>
    <property type="molecule type" value="Genomic_DNA"/>
</dbReference>
<proteinExistence type="predicted"/>
<dbReference type="RefSeq" id="WP_109998513.1">
    <property type="nucleotide sequence ID" value="NZ_QGTZ01000002.1"/>
</dbReference>
<sequence>MVDYTDVVNYFAFDMQGLVIRQVVTDNYTEQIVTEPLLTMPISTDGYAQNDSFLVISVGEVHRLDGQEFVQLPTLVDVIYQYDNEGRLDSKSITRKGCSRDSFNCR</sequence>
<keyword evidence="2" id="KW-1185">Reference proteome</keyword>
<organism evidence="1 2">
    <name type="scientific">Paenibacillus pabuli</name>
    <dbReference type="NCBI Taxonomy" id="1472"/>
    <lineage>
        <taxon>Bacteria</taxon>
        <taxon>Bacillati</taxon>
        <taxon>Bacillota</taxon>
        <taxon>Bacilli</taxon>
        <taxon>Bacillales</taxon>
        <taxon>Paenibacillaceae</taxon>
        <taxon>Paenibacillus</taxon>
    </lineage>
</organism>
<evidence type="ECO:0008006" key="3">
    <source>
        <dbReference type="Google" id="ProtNLM"/>
    </source>
</evidence>
<reference evidence="1 2" key="1">
    <citation type="submission" date="2018-06" db="EMBL/GenBank/DDBJ databases">
        <title>Freshwater and sediment microbial communities from various areas in North America, analyzing microbe dynamics in response to fracking.</title>
        <authorList>
            <person name="Lamendella R."/>
        </authorList>
    </citation>
    <scope>NUCLEOTIDE SEQUENCE [LARGE SCALE GENOMIC DNA]</scope>
    <source>
        <strain evidence="1 2">NG-13</strain>
    </source>
</reference>
<protein>
    <recommendedName>
        <fullName evidence="3">YD repeat-containing protein</fullName>
    </recommendedName>
</protein>
<accession>A0ABX9BG90</accession>
<gene>
    <name evidence="1" type="ORF">DET54_112188</name>
</gene>
<evidence type="ECO:0000313" key="1">
    <source>
        <dbReference type="EMBL" id="RAI91322.1"/>
    </source>
</evidence>